<gene>
    <name evidence="2" type="ORF">CX676_11955</name>
</gene>
<dbReference type="InterPro" id="IPR036010">
    <property type="entry name" value="2Fe-2S_ferredoxin-like_sf"/>
</dbReference>
<name>A0A2H5EZT0_9RHOB</name>
<dbReference type="PANTHER" id="PTHR45331">
    <property type="entry name" value="OXIDOREDUCTASE, IRON-SULPHUR BINDING SUBUNIT-RELATED-RELATED"/>
    <property type="match status" value="1"/>
</dbReference>
<dbReference type="AlphaFoldDB" id="A0A2H5EZT0"/>
<dbReference type="EMBL" id="CP025430">
    <property type="protein sequence ID" value="AUH64793.1"/>
    <property type="molecule type" value="Genomic_DNA"/>
</dbReference>
<evidence type="ECO:0000313" key="3">
    <source>
        <dbReference type="Proteomes" id="UP000234530"/>
    </source>
</evidence>
<proteinExistence type="predicted"/>
<evidence type="ECO:0000313" key="2">
    <source>
        <dbReference type="EMBL" id="AUH64793.1"/>
    </source>
</evidence>
<dbReference type="Pfam" id="PF01799">
    <property type="entry name" value="Fer2_2"/>
    <property type="match status" value="1"/>
</dbReference>
<dbReference type="InterPro" id="IPR012675">
    <property type="entry name" value="Beta-grasp_dom_sf"/>
</dbReference>
<dbReference type="GO" id="GO:0046872">
    <property type="term" value="F:metal ion binding"/>
    <property type="evidence" value="ECO:0007669"/>
    <property type="project" value="InterPro"/>
</dbReference>
<dbReference type="Pfam" id="PF00111">
    <property type="entry name" value="Fer2"/>
    <property type="match status" value="1"/>
</dbReference>
<evidence type="ECO:0000259" key="1">
    <source>
        <dbReference type="PROSITE" id="PS51085"/>
    </source>
</evidence>
<sequence>MSLRFTVNGQPQEVADERGTDRLIDFLHDDLNLTGTKFGCGIGVCRACTVVMAKAPNPGGTPVVSCSTPLSLLAGAEITTIEGVTSKEGLLPIQQAFLSHFSFQCGYCAPGFVMAAQLFLEGLAARPVPPDQLDAAIARAIGDHICRCSGYVRYAQALKEVALSVLAEGSDAT</sequence>
<feature type="domain" description="2Fe-2S ferredoxin-type" evidence="1">
    <location>
        <begin position="1"/>
        <end position="84"/>
    </location>
</feature>
<dbReference type="GO" id="GO:0051537">
    <property type="term" value="F:2 iron, 2 sulfur cluster binding"/>
    <property type="evidence" value="ECO:0007669"/>
    <property type="project" value="TreeGrafter"/>
</dbReference>
<dbReference type="OrthoDB" id="9806714at2"/>
<dbReference type="KEGG" id="pzh:CX676_11955"/>
<dbReference type="PROSITE" id="PS51085">
    <property type="entry name" value="2FE2S_FER_2"/>
    <property type="match status" value="1"/>
</dbReference>
<dbReference type="SUPFAM" id="SSF47741">
    <property type="entry name" value="CO dehydrogenase ISP C-domain like"/>
    <property type="match status" value="1"/>
</dbReference>
<dbReference type="SUPFAM" id="SSF54292">
    <property type="entry name" value="2Fe-2S ferredoxin-like"/>
    <property type="match status" value="1"/>
</dbReference>
<dbReference type="PANTHER" id="PTHR45331:SF2">
    <property type="entry name" value="OXIDOREDUCTASE WITH IRON-SULFUR SUBUNIT"/>
    <property type="match status" value="1"/>
</dbReference>
<accession>A0A2H5EZT0</accession>
<dbReference type="Gene3D" id="3.10.20.30">
    <property type="match status" value="1"/>
</dbReference>
<dbReference type="InterPro" id="IPR036884">
    <property type="entry name" value="2Fe-2S-bd_dom_sf"/>
</dbReference>
<dbReference type="RefSeq" id="WP_101752822.1">
    <property type="nucleotide sequence ID" value="NZ_CP025430.1"/>
</dbReference>
<reference evidence="2 3" key="1">
    <citation type="journal article" date="2013" name="Antonie Van Leeuwenhoek">
        <title>Paracoccus zhejiangensis sp. nov., isolated from activated sludge in wastewater-treatment system.</title>
        <authorList>
            <person name="Wu Z.G."/>
            <person name="Zhang D.F."/>
            <person name="Liu Y.L."/>
            <person name="Wang F."/>
            <person name="Jiang X."/>
            <person name="Li C."/>
            <person name="Li S.P."/>
            <person name="Hong Q."/>
            <person name="Li W.J."/>
        </authorList>
    </citation>
    <scope>NUCLEOTIDE SEQUENCE [LARGE SCALE GENOMIC DNA]</scope>
    <source>
        <strain evidence="2 3">J6</strain>
    </source>
</reference>
<organism evidence="2 3">
    <name type="scientific">Paracoccus zhejiangensis</name>
    <dbReference type="NCBI Taxonomy" id="1077935"/>
    <lineage>
        <taxon>Bacteria</taxon>
        <taxon>Pseudomonadati</taxon>
        <taxon>Pseudomonadota</taxon>
        <taxon>Alphaproteobacteria</taxon>
        <taxon>Rhodobacterales</taxon>
        <taxon>Paracoccaceae</taxon>
        <taxon>Paracoccus</taxon>
    </lineage>
</organism>
<dbReference type="InterPro" id="IPR052914">
    <property type="entry name" value="Aldehyde_Oxdr_Iron-Sulfur"/>
</dbReference>
<protein>
    <submittedName>
        <fullName evidence="2">Ferredoxin</fullName>
    </submittedName>
</protein>
<dbReference type="Proteomes" id="UP000234530">
    <property type="component" value="Chromosome"/>
</dbReference>
<dbReference type="GO" id="GO:0016903">
    <property type="term" value="F:oxidoreductase activity, acting on the aldehyde or oxo group of donors"/>
    <property type="evidence" value="ECO:0007669"/>
    <property type="project" value="TreeGrafter"/>
</dbReference>
<dbReference type="InterPro" id="IPR002888">
    <property type="entry name" value="2Fe-2S-bd"/>
</dbReference>
<dbReference type="InterPro" id="IPR001041">
    <property type="entry name" value="2Fe-2S_ferredoxin-type"/>
</dbReference>
<dbReference type="Gene3D" id="1.10.150.120">
    <property type="entry name" value="[2Fe-2S]-binding domain"/>
    <property type="match status" value="1"/>
</dbReference>
<keyword evidence="3" id="KW-1185">Reference proteome</keyword>